<keyword evidence="4" id="KW-0443">Lipid metabolism</keyword>
<dbReference type="Pfam" id="PF00067">
    <property type="entry name" value="p450"/>
    <property type="match status" value="1"/>
</dbReference>
<keyword evidence="8" id="KW-0812">Transmembrane</keyword>
<dbReference type="InterPro" id="IPR001128">
    <property type="entry name" value="Cyt_P450"/>
</dbReference>
<dbReference type="RefSeq" id="XP_016626477.1">
    <property type="nucleotide sequence ID" value="XM_016782449.1"/>
</dbReference>
<dbReference type="GO" id="GO:0005789">
    <property type="term" value="C:endoplasmic reticulum membrane"/>
    <property type="evidence" value="ECO:0007669"/>
    <property type="project" value="UniProtKB-SubCell"/>
</dbReference>
<gene>
    <name evidence="9" type="ORF">Z520_11962</name>
</gene>
<dbReference type="VEuPathDB" id="FungiDB:Z520_11962"/>
<dbReference type="AlphaFoldDB" id="A0A0D2JPG6"/>
<dbReference type="Gene3D" id="1.10.630.10">
    <property type="entry name" value="Cytochrome P450"/>
    <property type="match status" value="1"/>
</dbReference>
<dbReference type="CDD" id="cd11040">
    <property type="entry name" value="CYP7_CYP8-like"/>
    <property type="match status" value="1"/>
</dbReference>
<keyword evidence="10" id="KW-1185">Reference proteome</keyword>
<feature type="transmembrane region" description="Helical" evidence="8">
    <location>
        <begin position="16"/>
        <end position="37"/>
    </location>
</feature>
<keyword evidence="6 7" id="KW-0408">Iron</keyword>
<evidence type="ECO:0000313" key="9">
    <source>
        <dbReference type="EMBL" id="KIX92354.1"/>
    </source>
</evidence>
<dbReference type="PRINTS" id="PR00465">
    <property type="entry name" value="EP450IV"/>
</dbReference>
<feature type="transmembrane region" description="Helical" evidence="8">
    <location>
        <begin position="49"/>
        <end position="66"/>
    </location>
</feature>
<dbReference type="GO" id="GO:0005506">
    <property type="term" value="F:iron ion binding"/>
    <property type="evidence" value="ECO:0007669"/>
    <property type="project" value="InterPro"/>
</dbReference>
<dbReference type="PANTHER" id="PTHR24306:SF8">
    <property type="entry name" value="P450, PUTATIVE (EUROFUNG)-RELATED"/>
    <property type="match status" value="1"/>
</dbReference>
<comment type="subcellular location">
    <subcellularLocation>
        <location evidence="2">Endoplasmic reticulum membrane</location>
        <topology evidence="2">Single-pass membrane protein</topology>
    </subcellularLocation>
</comment>
<evidence type="ECO:0000256" key="4">
    <source>
        <dbReference type="ARBA" id="ARBA00022516"/>
    </source>
</evidence>
<dbReference type="GeneID" id="27717708"/>
<evidence type="ECO:0000256" key="7">
    <source>
        <dbReference type="PIRSR" id="PIRSR602403-1"/>
    </source>
</evidence>
<dbReference type="InterPro" id="IPR002403">
    <property type="entry name" value="Cyt_P450_E_grp-IV"/>
</dbReference>
<keyword evidence="5 7" id="KW-0479">Metal-binding</keyword>
<keyword evidence="7" id="KW-0349">Heme</keyword>
<dbReference type="GO" id="GO:0016705">
    <property type="term" value="F:oxidoreductase activity, acting on paired donors, with incorporation or reduction of molecular oxygen"/>
    <property type="evidence" value="ECO:0007669"/>
    <property type="project" value="InterPro"/>
</dbReference>
<dbReference type="GO" id="GO:0020037">
    <property type="term" value="F:heme binding"/>
    <property type="evidence" value="ECO:0007669"/>
    <property type="project" value="InterPro"/>
</dbReference>
<dbReference type="EMBL" id="KN848106">
    <property type="protein sequence ID" value="KIX92354.1"/>
    <property type="molecule type" value="Genomic_DNA"/>
</dbReference>
<evidence type="ECO:0000313" key="10">
    <source>
        <dbReference type="Proteomes" id="UP000053411"/>
    </source>
</evidence>
<dbReference type="STRING" id="1442371.A0A0D2JPG6"/>
<accession>A0A0D2JPG6</accession>
<sequence>MAETSLLSDLSQRLSLAYSGLPIVYKLLAVVVIAGLIHRAIFKKQKHSLFPGWAAIEIALVSYFLSQGGLGQRIYSGIRRRNGSLFGLTATHQVLANLPNVDRIMSQPHHTLSAEPVQYTLVTRVFGAGDSPELKKKLEDSWKDLLAPVERMFLNDSAATSALEKSGIPQKASSFVSFSSNPAQMKRWELSANVRLITPDLPGQPGAVEADLQSLSRDFGACIAIPLLYGQDFLDRCSGLLDDFWKFDNDLFPLLMIGVPSWTPFKVIKDGVAARSRLLQEMEALYRRIDQFQRGQAVDFGADMSDTSEVALGRNAVYSRQNWSFRDRAGGDLGVLWGQNANTQPVLFWLLVYVYSTSGVLDRVREEIAPYVKISSRKDPDTDNHTPEITTIDIQGLGRDCALLKACIFETYRLTNEPTSIRYVARPITIHDGTYQHELQPGTFVSAPHSLTQRDPSVYADPNDFIPDRFLQVVDPESGKLRAAYGKALRPWGSGAAMCKGRTFAEKELVVLGAAIIGLWDIKPAAGGCERWEVPAMIPGTGVKKPVRDIRVRISRRGF</sequence>
<organism evidence="9 10">
    <name type="scientific">Fonsecaea multimorphosa CBS 102226</name>
    <dbReference type="NCBI Taxonomy" id="1442371"/>
    <lineage>
        <taxon>Eukaryota</taxon>
        <taxon>Fungi</taxon>
        <taxon>Dikarya</taxon>
        <taxon>Ascomycota</taxon>
        <taxon>Pezizomycotina</taxon>
        <taxon>Eurotiomycetes</taxon>
        <taxon>Chaetothyriomycetidae</taxon>
        <taxon>Chaetothyriales</taxon>
        <taxon>Herpotrichiellaceae</taxon>
        <taxon>Fonsecaea</taxon>
    </lineage>
</organism>
<dbReference type="Proteomes" id="UP000053411">
    <property type="component" value="Unassembled WGS sequence"/>
</dbReference>
<evidence type="ECO:0000256" key="5">
    <source>
        <dbReference type="ARBA" id="ARBA00022723"/>
    </source>
</evidence>
<keyword evidence="8" id="KW-0472">Membrane</keyword>
<dbReference type="InterPro" id="IPR036396">
    <property type="entry name" value="Cyt_P450_sf"/>
</dbReference>
<keyword evidence="4" id="KW-0444">Lipid biosynthesis</keyword>
<proteinExistence type="inferred from homology"/>
<evidence type="ECO:0008006" key="11">
    <source>
        <dbReference type="Google" id="ProtNLM"/>
    </source>
</evidence>
<comment type="similarity">
    <text evidence="3">Belongs to the cytochrome P450 family.</text>
</comment>
<dbReference type="SUPFAM" id="SSF48264">
    <property type="entry name" value="Cytochrome P450"/>
    <property type="match status" value="1"/>
</dbReference>
<keyword evidence="8" id="KW-1133">Transmembrane helix</keyword>
<dbReference type="GO" id="GO:0004497">
    <property type="term" value="F:monooxygenase activity"/>
    <property type="evidence" value="ECO:0007669"/>
    <property type="project" value="InterPro"/>
</dbReference>
<comment type="cofactor">
    <cofactor evidence="1 7">
        <name>heme</name>
        <dbReference type="ChEBI" id="CHEBI:30413"/>
    </cofactor>
</comment>
<reference evidence="9 10" key="1">
    <citation type="submission" date="2015-01" db="EMBL/GenBank/DDBJ databases">
        <title>The Genome Sequence of Fonsecaea multimorphosa CBS 102226.</title>
        <authorList>
            <consortium name="The Broad Institute Genomics Platform"/>
            <person name="Cuomo C."/>
            <person name="de Hoog S."/>
            <person name="Gorbushina A."/>
            <person name="Stielow B."/>
            <person name="Teixiera M."/>
            <person name="Abouelleil A."/>
            <person name="Chapman S.B."/>
            <person name="Priest M."/>
            <person name="Young S.K."/>
            <person name="Wortman J."/>
            <person name="Nusbaum C."/>
            <person name="Birren B."/>
        </authorList>
    </citation>
    <scope>NUCLEOTIDE SEQUENCE [LARGE SCALE GENOMIC DNA]</scope>
    <source>
        <strain evidence="9 10">CBS 102226</strain>
    </source>
</reference>
<dbReference type="PANTHER" id="PTHR24306">
    <property type="match status" value="1"/>
</dbReference>
<evidence type="ECO:0000256" key="8">
    <source>
        <dbReference type="SAM" id="Phobius"/>
    </source>
</evidence>
<dbReference type="OrthoDB" id="4148736at2759"/>
<evidence type="ECO:0000256" key="2">
    <source>
        <dbReference type="ARBA" id="ARBA00004389"/>
    </source>
</evidence>
<evidence type="ECO:0000256" key="6">
    <source>
        <dbReference type="ARBA" id="ARBA00023004"/>
    </source>
</evidence>
<protein>
    <recommendedName>
        <fullName evidence="11">Cytochrome P450</fullName>
    </recommendedName>
</protein>
<evidence type="ECO:0000256" key="3">
    <source>
        <dbReference type="ARBA" id="ARBA00010617"/>
    </source>
</evidence>
<feature type="binding site" description="axial binding residue" evidence="7">
    <location>
        <position position="499"/>
    </location>
    <ligand>
        <name>heme</name>
        <dbReference type="ChEBI" id="CHEBI:30413"/>
    </ligand>
    <ligandPart>
        <name>Fe</name>
        <dbReference type="ChEBI" id="CHEBI:18248"/>
    </ligandPart>
</feature>
<name>A0A0D2JPG6_9EURO</name>
<evidence type="ECO:0000256" key="1">
    <source>
        <dbReference type="ARBA" id="ARBA00001971"/>
    </source>
</evidence>